<accession>A0A933I8X9</accession>
<keyword evidence="1" id="KW-0067">ATP-binding</keyword>
<evidence type="ECO:0000256" key="1">
    <source>
        <dbReference type="PIRSR" id="PIRSR000705-3"/>
    </source>
</evidence>
<dbReference type="SUPFAM" id="SSF52540">
    <property type="entry name" value="P-loop containing nucleoside triphosphate hydrolases"/>
    <property type="match status" value="1"/>
</dbReference>
<dbReference type="CDD" id="cd01673">
    <property type="entry name" value="dNK"/>
    <property type="match status" value="1"/>
</dbReference>
<evidence type="ECO:0000313" key="5">
    <source>
        <dbReference type="Proteomes" id="UP000736328"/>
    </source>
</evidence>
<name>A0A933I8X9_UNCT6</name>
<dbReference type="InterPro" id="IPR050566">
    <property type="entry name" value="Deoxyribonucleoside_kinase"/>
</dbReference>
<feature type="binding site" evidence="1">
    <location>
        <begin position="14"/>
        <end position="22"/>
    </location>
    <ligand>
        <name>ATP</name>
        <dbReference type="ChEBI" id="CHEBI:30616"/>
    </ligand>
</feature>
<dbReference type="PANTHER" id="PTHR10513:SF46">
    <property type="entry name" value="DEOXYGUANOSINE KINASE"/>
    <property type="match status" value="1"/>
</dbReference>
<dbReference type="InterPro" id="IPR031314">
    <property type="entry name" value="DNK_dom"/>
</dbReference>
<dbReference type="Pfam" id="PF01712">
    <property type="entry name" value="dNK"/>
    <property type="match status" value="1"/>
</dbReference>
<dbReference type="PIRSF" id="PIRSF000705">
    <property type="entry name" value="DNK"/>
    <property type="match status" value="1"/>
</dbReference>
<keyword evidence="1" id="KW-0547">Nucleotide-binding</keyword>
<feature type="domain" description="Deoxynucleoside kinase" evidence="3">
    <location>
        <begin position="11"/>
        <end position="200"/>
    </location>
</feature>
<dbReference type="GO" id="GO:0019136">
    <property type="term" value="F:deoxynucleoside kinase activity"/>
    <property type="evidence" value="ECO:0007669"/>
    <property type="project" value="InterPro"/>
</dbReference>
<dbReference type="Gene3D" id="3.40.50.300">
    <property type="entry name" value="P-loop containing nucleotide triphosphate hydrolases"/>
    <property type="match status" value="1"/>
</dbReference>
<feature type="binding site" evidence="1">
    <location>
        <begin position="140"/>
        <end position="144"/>
    </location>
    <ligand>
        <name>ATP</name>
        <dbReference type="ChEBI" id="CHEBI:30616"/>
    </ligand>
</feature>
<evidence type="ECO:0000313" key="4">
    <source>
        <dbReference type="EMBL" id="MBI4726775.1"/>
    </source>
</evidence>
<dbReference type="InterPro" id="IPR002624">
    <property type="entry name" value="DCK/DGK"/>
</dbReference>
<keyword evidence="4" id="KW-0808">Transferase</keyword>
<evidence type="ECO:0000259" key="3">
    <source>
        <dbReference type="Pfam" id="PF01712"/>
    </source>
</evidence>
<gene>
    <name evidence="4" type="ORF">HY768_06075</name>
</gene>
<dbReference type="AlphaFoldDB" id="A0A933I8X9"/>
<organism evidence="4 5">
    <name type="scientific">candidate division TA06 bacterium</name>
    <dbReference type="NCBI Taxonomy" id="2250710"/>
    <lineage>
        <taxon>Bacteria</taxon>
        <taxon>Bacteria division TA06</taxon>
    </lineage>
</organism>
<dbReference type="InterPro" id="IPR027417">
    <property type="entry name" value="P-loop_NTPase"/>
</dbReference>
<keyword evidence="4" id="KW-0418">Kinase</keyword>
<dbReference type="EMBL" id="JACQXR010000079">
    <property type="protein sequence ID" value="MBI4726775.1"/>
    <property type="molecule type" value="Genomic_DNA"/>
</dbReference>
<comment type="caution">
    <text evidence="4">The sequence shown here is derived from an EMBL/GenBank/DDBJ whole genome shotgun (WGS) entry which is preliminary data.</text>
</comment>
<dbReference type="PANTHER" id="PTHR10513">
    <property type="entry name" value="DEOXYNUCLEOSIDE KINASE"/>
    <property type="match status" value="1"/>
</dbReference>
<proteinExistence type="predicted"/>
<protein>
    <submittedName>
        <fullName evidence="4">Deoxynucleoside kinase</fullName>
    </submittedName>
</protein>
<reference evidence="4" key="1">
    <citation type="submission" date="2020-07" db="EMBL/GenBank/DDBJ databases">
        <title>Huge and variable diversity of episymbiotic CPR bacteria and DPANN archaea in groundwater ecosystems.</title>
        <authorList>
            <person name="He C.Y."/>
            <person name="Keren R."/>
            <person name="Whittaker M."/>
            <person name="Farag I.F."/>
            <person name="Doudna J."/>
            <person name="Cate J.H.D."/>
            <person name="Banfield J.F."/>
        </authorList>
    </citation>
    <scope>NUCLEOTIDE SEQUENCE</scope>
    <source>
        <strain evidence="4">NC_groundwater_1520_Pr4_B-0.1um_53_5</strain>
    </source>
</reference>
<feature type="region of interest" description="Disordered" evidence="2">
    <location>
        <begin position="211"/>
        <end position="235"/>
    </location>
</feature>
<evidence type="ECO:0000256" key="2">
    <source>
        <dbReference type="SAM" id="MobiDB-lite"/>
    </source>
</evidence>
<dbReference type="GO" id="GO:0005524">
    <property type="term" value="F:ATP binding"/>
    <property type="evidence" value="ECO:0007669"/>
    <property type="project" value="UniProtKB-KW"/>
</dbReference>
<sequence>MTDLRIPRYVAIEGVIGVGKTTLAKLLAERFHAKRVDEEVEANPFLSKFYSDRRAFAFQTQIFFLLSRYKQQQGILQQDLFGQQIVSDYLFAKDKIFAYLNLDQNEIVLYENLWKLLEPGIVKPDLVVYLLAEIDLLAKRIKERGRPFEHNLSRDYLAGLSEAYNHFFFNYTETPLLVVNVNQIDLVNHPEDFEDLVQKICQPHPGTRYYVPAGSKKDRKKPKSVEAKEQNLLPE</sequence>
<dbReference type="Proteomes" id="UP000736328">
    <property type="component" value="Unassembled WGS sequence"/>
</dbReference>
<dbReference type="GO" id="GO:0005737">
    <property type="term" value="C:cytoplasm"/>
    <property type="evidence" value="ECO:0007669"/>
    <property type="project" value="TreeGrafter"/>
</dbReference>